<dbReference type="InterPro" id="IPR005119">
    <property type="entry name" value="LysR_subst-bd"/>
</dbReference>
<evidence type="ECO:0000256" key="1">
    <source>
        <dbReference type="ARBA" id="ARBA00009437"/>
    </source>
</evidence>
<comment type="caution">
    <text evidence="6">The sequence shown here is derived from an EMBL/GenBank/DDBJ whole genome shotgun (WGS) entry which is preliminary data.</text>
</comment>
<organism evidence="6 7">
    <name type="scientific">Pseudoalteromonas carrageenovora IAM 12662</name>
    <dbReference type="NCBI Taxonomy" id="1314868"/>
    <lineage>
        <taxon>Bacteria</taxon>
        <taxon>Pseudomonadati</taxon>
        <taxon>Pseudomonadota</taxon>
        <taxon>Gammaproteobacteria</taxon>
        <taxon>Alteromonadales</taxon>
        <taxon>Pseudoalteromonadaceae</taxon>
        <taxon>Pseudoalteromonas</taxon>
    </lineage>
</organism>
<dbReference type="Gene3D" id="3.40.190.290">
    <property type="match status" value="1"/>
</dbReference>
<dbReference type="InterPro" id="IPR036388">
    <property type="entry name" value="WH-like_DNA-bd_sf"/>
</dbReference>
<reference evidence="6 7" key="1">
    <citation type="submission" date="2015-06" db="EMBL/GenBank/DDBJ databases">
        <title>Genome sequence of Pseudoalteromonas carrageenovora.</title>
        <authorList>
            <person name="Xie B.-B."/>
            <person name="Rong J.-C."/>
            <person name="Qin Q.-L."/>
            <person name="Zhang Y.-Z."/>
        </authorList>
    </citation>
    <scope>NUCLEOTIDE SEQUENCE [LARGE SCALE GENOMIC DNA]</scope>
    <source>
        <strain evidence="6 7">IAM 12662</strain>
    </source>
</reference>
<dbReference type="Pfam" id="PF00126">
    <property type="entry name" value="HTH_1"/>
    <property type="match status" value="2"/>
</dbReference>
<dbReference type="InterPro" id="IPR000847">
    <property type="entry name" value="LysR_HTH_N"/>
</dbReference>
<accession>A0ABR9ETR0</accession>
<name>A0ABR9ETR0_PSEVC</name>
<dbReference type="Gene3D" id="1.10.10.10">
    <property type="entry name" value="Winged helix-like DNA-binding domain superfamily/Winged helix DNA-binding domain"/>
    <property type="match status" value="2"/>
</dbReference>
<dbReference type="SUPFAM" id="SSF46785">
    <property type="entry name" value="Winged helix' DNA-binding domain"/>
    <property type="match status" value="2"/>
</dbReference>
<evidence type="ECO:0000256" key="4">
    <source>
        <dbReference type="ARBA" id="ARBA00023163"/>
    </source>
</evidence>
<proteinExistence type="inferred from homology"/>
<dbReference type="PANTHER" id="PTHR30126">
    <property type="entry name" value="HTH-TYPE TRANSCRIPTIONAL REGULATOR"/>
    <property type="match status" value="1"/>
</dbReference>
<dbReference type="PANTHER" id="PTHR30126:SF98">
    <property type="entry name" value="HTH-TYPE TRANSCRIPTIONAL ACTIVATOR BAUR"/>
    <property type="match status" value="1"/>
</dbReference>
<dbReference type="InterPro" id="IPR036390">
    <property type="entry name" value="WH_DNA-bd_sf"/>
</dbReference>
<keyword evidence="4" id="KW-0804">Transcription</keyword>
<evidence type="ECO:0000256" key="3">
    <source>
        <dbReference type="ARBA" id="ARBA00023125"/>
    </source>
</evidence>
<evidence type="ECO:0000313" key="6">
    <source>
        <dbReference type="EMBL" id="MBE0383931.1"/>
    </source>
</evidence>
<dbReference type="PRINTS" id="PR00039">
    <property type="entry name" value="HTHLYSR"/>
</dbReference>
<comment type="similarity">
    <text evidence="1">Belongs to the LysR transcriptional regulatory family.</text>
</comment>
<evidence type="ECO:0000313" key="7">
    <source>
        <dbReference type="Proteomes" id="UP000615003"/>
    </source>
</evidence>
<sequence length="383" mass="42798">MKSLSKAANAVHLTQSALTQGIKKLEDELNQPLFVRSHSGMTPTPSGLFFLNRVERAFEYLDEFSRIIFNSRNKQDGFNRSVTSKQLEALINLVQMKSYTAAANKLNLSQPTLHRSIKDLEQLCQKELAVRSPTGIEPTWTANLLNRFAKLFFSELRQGIYEMREFNGQMDGSLKVGSLPLARSAIVPLSIIALNNEFPDAQLSIIDGPYQEQLANLLHGEIDIIVGALRIPVQHSDIEQIPLFKDQLCIVVNAQHPLASRQTISTKELQQLEWVAPNKSTPAWQVFSSIFVSRGLPPPNHVIECSSQVAVRGILLNSSRAALLPAKQVEVEVQSGILAICPMTLPDTDRSIGLTIRKDWQPTQMQSRFLTIIKNHTRTLQSS</sequence>
<dbReference type="Proteomes" id="UP000615003">
    <property type="component" value="Unassembled WGS sequence"/>
</dbReference>
<feature type="domain" description="HTH lysR-type" evidence="5">
    <location>
        <begin position="82"/>
        <end position="139"/>
    </location>
</feature>
<dbReference type="EMBL" id="AQGW01000023">
    <property type="protein sequence ID" value="MBE0383931.1"/>
    <property type="molecule type" value="Genomic_DNA"/>
</dbReference>
<dbReference type="SUPFAM" id="SSF53850">
    <property type="entry name" value="Periplasmic binding protein-like II"/>
    <property type="match status" value="1"/>
</dbReference>
<evidence type="ECO:0000259" key="5">
    <source>
        <dbReference type="PROSITE" id="PS50931"/>
    </source>
</evidence>
<feature type="domain" description="HTH lysR-type" evidence="5">
    <location>
        <begin position="1"/>
        <end position="44"/>
    </location>
</feature>
<keyword evidence="7" id="KW-1185">Reference proteome</keyword>
<protein>
    <submittedName>
        <fullName evidence="6">LysR family transcriptional regulator</fullName>
    </submittedName>
</protein>
<dbReference type="Pfam" id="PF03466">
    <property type="entry name" value="LysR_substrate"/>
    <property type="match status" value="1"/>
</dbReference>
<gene>
    <name evidence="6" type="primary">galR</name>
    <name evidence="6" type="ORF">PCARR_a2260</name>
</gene>
<keyword evidence="2" id="KW-0805">Transcription regulation</keyword>
<keyword evidence="3" id="KW-0238">DNA-binding</keyword>
<evidence type="ECO:0000256" key="2">
    <source>
        <dbReference type="ARBA" id="ARBA00023015"/>
    </source>
</evidence>
<dbReference type="PROSITE" id="PS50931">
    <property type="entry name" value="HTH_LYSR"/>
    <property type="match status" value="2"/>
</dbReference>